<evidence type="ECO:0000313" key="2">
    <source>
        <dbReference type="EMBL" id="CAA7033871.1"/>
    </source>
</evidence>
<evidence type="ECO:0000313" key="3">
    <source>
        <dbReference type="Proteomes" id="UP000467841"/>
    </source>
</evidence>
<keyword evidence="3" id="KW-1185">Reference proteome</keyword>
<dbReference type="EMBL" id="CACVBM020001140">
    <property type="protein sequence ID" value="CAA7033871.1"/>
    <property type="molecule type" value="Genomic_DNA"/>
</dbReference>
<dbReference type="PANTHER" id="PTHR31228:SF22">
    <property type="entry name" value="CYSTATIN_MONELLIN SUPERFAMILY PROTEIN"/>
    <property type="match status" value="1"/>
</dbReference>
<name>A0A6D2J1X5_9BRAS</name>
<feature type="region of interest" description="Disordered" evidence="1">
    <location>
        <begin position="1"/>
        <end position="51"/>
    </location>
</feature>
<evidence type="ECO:0000256" key="1">
    <source>
        <dbReference type="SAM" id="MobiDB-lite"/>
    </source>
</evidence>
<proteinExistence type="predicted"/>
<protein>
    <recommendedName>
        <fullName evidence="4">Cystatin domain-containing protein</fullName>
    </recommendedName>
</protein>
<reference evidence="2" key="1">
    <citation type="submission" date="2020-01" db="EMBL/GenBank/DDBJ databases">
        <authorList>
            <person name="Mishra B."/>
        </authorList>
    </citation>
    <scope>NUCLEOTIDE SEQUENCE [LARGE SCALE GENOMIC DNA]</scope>
</reference>
<dbReference type="Proteomes" id="UP000467841">
    <property type="component" value="Unassembled WGS sequence"/>
</dbReference>
<feature type="compositionally biased region" description="Basic and acidic residues" evidence="1">
    <location>
        <begin position="18"/>
        <end position="32"/>
    </location>
</feature>
<evidence type="ECO:0008006" key="4">
    <source>
        <dbReference type="Google" id="ProtNLM"/>
    </source>
</evidence>
<dbReference type="Gene3D" id="3.10.450.10">
    <property type="match status" value="1"/>
</dbReference>
<accession>A0A6D2J1X5</accession>
<dbReference type="OrthoDB" id="1073914at2759"/>
<feature type="compositionally biased region" description="Acidic residues" evidence="1">
    <location>
        <begin position="42"/>
        <end position="51"/>
    </location>
</feature>
<dbReference type="NCBIfam" id="TIGR01638">
    <property type="entry name" value="Atha_cystat_rel"/>
    <property type="match status" value="1"/>
</dbReference>
<dbReference type="PANTHER" id="PTHR31228">
    <property type="entry name" value="CYSTATIN/MONELLIN SUPERFAMILY PROTEIN"/>
    <property type="match status" value="1"/>
</dbReference>
<comment type="caution">
    <text evidence="2">The sequence shown here is derived from an EMBL/GenBank/DDBJ whole genome shotgun (WGS) entry which is preliminary data.</text>
</comment>
<dbReference type="InterPro" id="IPR006525">
    <property type="entry name" value="Cystatin-related_pln"/>
</dbReference>
<dbReference type="AlphaFoldDB" id="A0A6D2J1X5"/>
<gene>
    <name evidence="2" type="ORF">MERR_LOCUS21106</name>
</gene>
<organism evidence="2 3">
    <name type="scientific">Microthlaspi erraticum</name>
    <dbReference type="NCBI Taxonomy" id="1685480"/>
    <lineage>
        <taxon>Eukaryota</taxon>
        <taxon>Viridiplantae</taxon>
        <taxon>Streptophyta</taxon>
        <taxon>Embryophyta</taxon>
        <taxon>Tracheophyta</taxon>
        <taxon>Spermatophyta</taxon>
        <taxon>Magnoliopsida</taxon>
        <taxon>eudicotyledons</taxon>
        <taxon>Gunneridae</taxon>
        <taxon>Pentapetalae</taxon>
        <taxon>rosids</taxon>
        <taxon>malvids</taxon>
        <taxon>Brassicales</taxon>
        <taxon>Brassicaceae</taxon>
        <taxon>Coluteocarpeae</taxon>
        <taxon>Microthlaspi</taxon>
    </lineage>
</organism>
<sequence>MVTAIARDGSEPPSPKRLKQEEPSSNETESKNTTEAISSESPEPEDEDLERFDEEWRKSGDFDVDFSKLRFTFGAGAVDLDDNDLVPEHDTNRNLLTRLTEKSISYYKENTGISLELVNVLRANFHPSAAITLYITFEALDSSDGNQTKPFHAVVRYLPRDIRVISCRPKPSC</sequence>